<dbReference type="Proteomes" id="UP001202244">
    <property type="component" value="Chromosome"/>
</dbReference>
<protein>
    <submittedName>
        <fullName evidence="2">FAD-dependent oxidoreductase</fullName>
    </submittedName>
</protein>
<keyword evidence="3" id="KW-1185">Reference proteome</keyword>
<dbReference type="RefSeq" id="WP_242749591.1">
    <property type="nucleotide sequence ID" value="NZ_CP093846.1"/>
</dbReference>
<dbReference type="EMBL" id="CP093846">
    <property type="protein sequence ID" value="UNS95745.1"/>
    <property type="molecule type" value="Genomic_DNA"/>
</dbReference>
<proteinExistence type="predicted"/>
<sequence length="384" mass="41336">MAPVTVTVIGGGFAGLVAAITAAESGATVTLHEAHRTLGGRARTRNGPFRTNDGPHALYNGGPHWAWLKHRRLLSPLARLPLREALRLRYHRHGALRRMPPLGLLQLARHREAPVDTDFHTWAASLVGEDTARAAANFAAVALFHHDPGSLSAAFTQERFRRAASLPPEAHYPRGGWQSLIDRMAGHARRLGVDVRTGERVTELPADRPVVVATPLASAASLLGDSSLSWHGARTMLIDLAVARRPGDAFAVSDLDAPGWIERFTAQDPGLAPRGNSLIQAQFPHAAAELRQEAVRRGEALLDQGFPGWRERTVQRRESVAVNRTGAIDPVGHSWRDRPAIDRGDGVYLAGDQVAAPGVLSEVSFNSAVRAAQRALAAPRATTG</sequence>
<accession>A0ABY3XMX3</accession>
<dbReference type="InterPro" id="IPR036188">
    <property type="entry name" value="FAD/NAD-bd_sf"/>
</dbReference>
<dbReference type="Pfam" id="PF01266">
    <property type="entry name" value="DAO"/>
    <property type="match status" value="1"/>
</dbReference>
<gene>
    <name evidence="2" type="ORF">MMF93_03990</name>
</gene>
<name>A0ABY3XMX3_9ACTN</name>
<dbReference type="PRINTS" id="PR00411">
    <property type="entry name" value="PNDRDTASEI"/>
</dbReference>
<evidence type="ECO:0000313" key="3">
    <source>
        <dbReference type="Proteomes" id="UP001202244"/>
    </source>
</evidence>
<dbReference type="PANTHER" id="PTHR43734:SF1">
    <property type="entry name" value="PHYTOENE DESATURASE"/>
    <property type="match status" value="1"/>
</dbReference>
<dbReference type="Gene3D" id="3.50.50.60">
    <property type="entry name" value="FAD/NAD(P)-binding domain"/>
    <property type="match status" value="2"/>
</dbReference>
<feature type="domain" description="FAD dependent oxidoreductase" evidence="1">
    <location>
        <begin position="6"/>
        <end position="212"/>
    </location>
</feature>
<evidence type="ECO:0000313" key="2">
    <source>
        <dbReference type="EMBL" id="UNS95745.1"/>
    </source>
</evidence>
<reference evidence="2 3" key="1">
    <citation type="journal article" date="2023" name="Microbiol. Spectr.">
        <title>Synergy between Genome Mining, Metabolomics, and Bioinformatics Uncovers Antibacterial Chlorinated Carbazole Alkaloids and Their Biosynthetic Gene Cluster from Streptomyces tubbatahanensis sp. nov., a Novel Actinomycete Isolated from Sulu Sea, Philippines.</title>
        <authorList>
            <person name="Tenebro C.P."/>
            <person name="Trono D.J.V.L."/>
            <person name="Balida L.A.P."/>
            <person name="Bayog L.K.A."/>
            <person name="Bruna J.R."/>
            <person name="Sabido E.M."/>
            <person name="Caspe D.P.C."/>
            <person name="de Los Santos E.L.C."/>
            <person name="Saludes J.P."/>
            <person name="Dalisay D.S."/>
        </authorList>
    </citation>
    <scope>NUCLEOTIDE SEQUENCE [LARGE SCALE GENOMIC DNA]</scope>
    <source>
        <strain evidence="2 3">DSD3025</strain>
    </source>
</reference>
<organism evidence="2 3">
    <name type="scientific">Streptomyces tubbatahanensis</name>
    <dbReference type="NCBI Taxonomy" id="2923272"/>
    <lineage>
        <taxon>Bacteria</taxon>
        <taxon>Bacillati</taxon>
        <taxon>Actinomycetota</taxon>
        <taxon>Actinomycetes</taxon>
        <taxon>Kitasatosporales</taxon>
        <taxon>Streptomycetaceae</taxon>
        <taxon>Streptomyces</taxon>
    </lineage>
</organism>
<dbReference type="PANTHER" id="PTHR43734">
    <property type="entry name" value="PHYTOENE DESATURASE"/>
    <property type="match status" value="1"/>
</dbReference>
<dbReference type="InterPro" id="IPR006076">
    <property type="entry name" value="FAD-dep_OxRdtase"/>
</dbReference>
<dbReference type="SUPFAM" id="SSF51905">
    <property type="entry name" value="FAD/NAD(P)-binding domain"/>
    <property type="match status" value="1"/>
</dbReference>
<evidence type="ECO:0000259" key="1">
    <source>
        <dbReference type="Pfam" id="PF01266"/>
    </source>
</evidence>